<feature type="compositionally biased region" description="Low complexity" evidence="1">
    <location>
        <begin position="535"/>
        <end position="545"/>
    </location>
</feature>
<dbReference type="PANTHER" id="PTHR23092">
    <property type="entry name" value="POLY(A) RNA POLYMERASE"/>
    <property type="match status" value="1"/>
</dbReference>
<dbReference type="FunFam" id="3.30.460.10:FF:000051">
    <property type="entry name" value="DNA2/NAM7 helicase family protein"/>
    <property type="match status" value="1"/>
</dbReference>
<feature type="region of interest" description="Disordered" evidence="1">
    <location>
        <begin position="1"/>
        <end position="104"/>
    </location>
</feature>
<organism evidence="3 4">
    <name type="scientific">Pythium oligandrum</name>
    <name type="common">Mycoparasitic fungus</name>
    <dbReference type="NCBI Taxonomy" id="41045"/>
    <lineage>
        <taxon>Eukaryota</taxon>
        <taxon>Sar</taxon>
        <taxon>Stramenopiles</taxon>
        <taxon>Oomycota</taxon>
        <taxon>Peronosporomycetes</taxon>
        <taxon>Pythiales</taxon>
        <taxon>Pythiaceae</taxon>
        <taxon>Pythium</taxon>
    </lineage>
</organism>
<sequence length="740" mass="78773">MKTSSMSPSSINSTSVGVAPVATGSGPSALAALLTSVGHLHHPTTHKAVKSETAKAKKSKQAKQVKQQAASEPVDKAKTTATTKKTVSELPRGPASVKKHPPKQQTFKITRDKERKEKLFKNSAGIAPSESAVASTAAMRGSSNASISVTTSPATALAARLQDLEQDGMKSRNHKLVLAPSRNASSTVHTASTASNGPCWGRLPRSVTSSSSTNSNVTDRLHTEILDYATYTRSTVAEMTVHIEQMITNVRDCVHSLWSKAQIEPYGSYSTGIWLPSSDVDLVILGVVEIHDRTLTVKSLRQLADALRSQSWVESIVVLDTAKIPVLKLVTAESSVPLDITFESTATHSGLLARDLIKRYADEMPELYPLAIVFKQLLRERDLNDAYTGGLSSYSIVLMIIHFQLLWRYDSKCFHAASLFASGAPLPRPADIIAAAKESEGERSTDADSRQSASENITTTEDAKSDATSSYASIVARAKSLKRPASEAGRSAGSAEANKQPTQPFSYAAVAAGIAKLTTESATPAAPTSYAAAVAAPPSATPTRPLKQSGSKSASVDPLDAISVTSSSADTEDSSSSCGASAHDEADDDTTGASSGSANAQHDETPLPTRRVASLGEHTMTILEFFGVIFDYRKNGLSVRDGGYIYRLADHIGTSGDLSKKMPALVLEDPIYPDRNVSASSFAFSKVVAVFEDSYYALKYFRPTRFTPSALSCLLSTSGHTQHQTPQLQSVRKPVVAHTS</sequence>
<feature type="compositionally biased region" description="Polar residues" evidence="1">
    <location>
        <begin position="450"/>
        <end position="464"/>
    </location>
</feature>
<feature type="region of interest" description="Disordered" evidence="1">
    <location>
        <begin position="437"/>
        <end position="464"/>
    </location>
</feature>
<dbReference type="Proteomes" id="UP000794436">
    <property type="component" value="Unassembled WGS sequence"/>
</dbReference>
<gene>
    <name evidence="3" type="ORF">Poli38472_009023</name>
</gene>
<protein>
    <recommendedName>
        <fullName evidence="2">Poly(A) RNA polymerase mitochondrial-like central palm domain-containing protein</fullName>
    </recommendedName>
</protein>
<evidence type="ECO:0000256" key="1">
    <source>
        <dbReference type="SAM" id="MobiDB-lite"/>
    </source>
</evidence>
<dbReference type="SUPFAM" id="SSF81631">
    <property type="entry name" value="PAP/OAS1 substrate-binding domain"/>
    <property type="match status" value="1"/>
</dbReference>
<evidence type="ECO:0000313" key="4">
    <source>
        <dbReference type="Proteomes" id="UP000794436"/>
    </source>
</evidence>
<feature type="compositionally biased region" description="Basic and acidic residues" evidence="1">
    <location>
        <begin position="437"/>
        <end position="449"/>
    </location>
</feature>
<dbReference type="CDD" id="cd05402">
    <property type="entry name" value="NT_PAP_TUTase"/>
    <property type="match status" value="1"/>
</dbReference>
<feature type="region of interest" description="Disordered" evidence="1">
    <location>
        <begin position="535"/>
        <end position="608"/>
    </location>
</feature>
<dbReference type="GO" id="GO:0031123">
    <property type="term" value="P:RNA 3'-end processing"/>
    <property type="evidence" value="ECO:0007669"/>
    <property type="project" value="TreeGrafter"/>
</dbReference>
<reference evidence="3" key="1">
    <citation type="submission" date="2019-03" db="EMBL/GenBank/DDBJ databases">
        <title>Long read genome sequence of the mycoparasitic Pythium oligandrum ATCC 38472 isolated from sugarbeet rhizosphere.</title>
        <authorList>
            <person name="Gaulin E."/>
        </authorList>
    </citation>
    <scope>NUCLEOTIDE SEQUENCE</scope>
    <source>
        <strain evidence="3">ATCC 38472_TT</strain>
    </source>
</reference>
<feature type="compositionally biased region" description="Low complexity" evidence="1">
    <location>
        <begin position="563"/>
        <end position="577"/>
    </location>
</feature>
<accession>A0A8K1CLF1</accession>
<feature type="domain" description="Poly(A) RNA polymerase mitochondrial-like central palm" evidence="2">
    <location>
        <begin position="237"/>
        <end position="360"/>
    </location>
</feature>
<dbReference type="GO" id="GO:0031499">
    <property type="term" value="C:TRAMP complex"/>
    <property type="evidence" value="ECO:0007669"/>
    <property type="project" value="TreeGrafter"/>
</dbReference>
<feature type="compositionally biased region" description="Basic residues" evidence="1">
    <location>
        <begin position="39"/>
        <end position="48"/>
    </location>
</feature>
<dbReference type="OrthoDB" id="273917at2759"/>
<dbReference type="GO" id="GO:0046872">
    <property type="term" value="F:metal ion binding"/>
    <property type="evidence" value="ECO:0007669"/>
    <property type="project" value="UniProtKB-KW"/>
</dbReference>
<dbReference type="InterPro" id="IPR043519">
    <property type="entry name" value="NT_sf"/>
</dbReference>
<dbReference type="AlphaFoldDB" id="A0A8K1CLF1"/>
<dbReference type="PANTHER" id="PTHR23092:SF15">
    <property type="entry name" value="INACTIVE NON-CANONICAL POLY(A) RNA POLYMERASE PROTEIN TRF4-2-RELATED"/>
    <property type="match status" value="1"/>
</dbReference>
<dbReference type="GO" id="GO:1990817">
    <property type="term" value="F:poly(A) RNA polymerase activity"/>
    <property type="evidence" value="ECO:0007669"/>
    <property type="project" value="InterPro"/>
</dbReference>
<dbReference type="Gene3D" id="3.30.460.10">
    <property type="entry name" value="Beta Polymerase, domain 2"/>
    <property type="match status" value="1"/>
</dbReference>
<dbReference type="GO" id="GO:0005730">
    <property type="term" value="C:nucleolus"/>
    <property type="evidence" value="ECO:0007669"/>
    <property type="project" value="TreeGrafter"/>
</dbReference>
<dbReference type="GO" id="GO:0043634">
    <property type="term" value="P:polyadenylation-dependent ncRNA catabolic process"/>
    <property type="evidence" value="ECO:0007669"/>
    <property type="project" value="TreeGrafter"/>
</dbReference>
<comment type="caution">
    <text evidence="3">The sequence shown here is derived from an EMBL/GenBank/DDBJ whole genome shotgun (WGS) entry which is preliminary data.</text>
</comment>
<dbReference type="GO" id="GO:0003729">
    <property type="term" value="F:mRNA binding"/>
    <property type="evidence" value="ECO:0007669"/>
    <property type="project" value="TreeGrafter"/>
</dbReference>
<evidence type="ECO:0000259" key="2">
    <source>
        <dbReference type="Pfam" id="PF22600"/>
    </source>
</evidence>
<dbReference type="InterPro" id="IPR054708">
    <property type="entry name" value="MTPAP-like_central"/>
</dbReference>
<dbReference type="InterPro" id="IPR045862">
    <property type="entry name" value="Trf4-like"/>
</dbReference>
<dbReference type="EMBL" id="SPLM01000038">
    <property type="protein sequence ID" value="TMW64856.1"/>
    <property type="molecule type" value="Genomic_DNA"/>
</dbReference>
<dbReference type="SUPFAM" id="SSF81301">
    <property type="entry name" value="Nucleotidyltransferase"/>
    <property type="match status" value="1"/>
</dbReference>
<name>A0A8K1CLF1_PYTOL</name>
<proteinExistence type="predicted"/>
<evidence type="ECO:0000313" key="3">
    <source>
        <dbReference type="EMBL" id="TMW64856.1"/>
    </source>
</evidence>
<dbReference type="Pfam" id="PF22600">
    <property type="entry name" value="MTPAP-like_central"/>
    <property type="match status" value="1"/>
</dbReference>
<feature type="compositionally biased region" description="Polar residues" evidence="1">
    <location>
        <begin position="591"/>
        <end position="600"/>
    </location>
</feature>
<keyword evidence="4" id="KW-1185">Reference proteome</keyword>
<dbReference type="Gene3D" id="1.10.1410.10">
    <property type="match status" value="2"/>
</dbReference>
<feature type="compositionally biased region" description="Low complexity" evidence="1">
    <location>
        <begin position="1"/>
        <end position="15"/>
    </location>
</feature>